<organism evidence="1 2">
    <name type="scientific">Streptomyces scopuliridis</name>
    <dbReference type="NCBI Taxonomy" id="452529"/>
    <lineage>
        <taxon>Bacteria</taxon>
        <taxon>Bacillati</taxon>
        <taxon>Actinomycetota</taxon>
        <taxon>Actinomycetes</taxon>
        <taxon>Kitasatosporales</taxon>
        <taxon>Streptomycetaceae</taxon>
        <taxon>Streptomyces</taxon>
    </lineage>
</organism>
<gene>
    <name evidence="1" type="ORF">OG835_02025</name>
</gene>
<accession>A0ACD4ZCL3</accession>
<name>A0ACD4ZCL3_9ACTN</name>
<evidence type="ECO:0000313" key="1">
    <source>
        <dbReference type="EMBL" id="WSB95908.1"/>
    </source>
</evidence>
<protein>
    <submittedName>
        <fullName evidence="1">LuxR C-terminal-related transcriptional regulator</fullName>
    </submittedName>
</protein>
<proteinExistence type="predicted"/>
<reference evidence="1" key="1">
    <citation type="submission" date="2022-10" db="EMBL/GenBank/DDBJ databases">
        <title>The complete genomes of actinobacterial strains from the NBC collection.</title>
        <authorList>
            <person name="Joergensen T.S."/>
            <person name="Alvarez Arevalo M."/>
            <person name="Sterndorff E.B."/>
            <person name="Faurdal D."/>
            <person name="Vuksanovic O."/>
            <person name="Mourched A.-S."/>
            <person name="Charusanti P."/>
            <person name="Shaw S."/>
            <person name="Blin K."/>
            <person name="Weber T."/>
        </authorList>
    </citation>
    <scope>NUCLEOTIDE SEQUENCE</scope>
    <source>
        <strain evidence="1">NBC 01771</strain>
    </source>
</reference>
<dbReference type="Proteomes" id="UP001348369">
    <property type="component" value="Chromosome"/>
</dbReference>
<evidence type="ECO:0000313" key="2">
    <source>
        <dbReference type="Proteomes" id="UP001348369"/>
    </source>
</evidence>
<dbReference type="EMBL" id="CP109109">
    <property type="protein sequence ID" value="WSB95908.1"/>
    <property type="molecule type" value="Genomic_DNA"/>
</dbReference>
<sequence>MIGNTKGAEQMAHLLERDDALELLASELSRASGGRGRLVRLRGASGTGRSALLEAAIGLADSSGFRVLSARCSREDSTSPLSSAFRLMGSAGTFQEKDGSAEEREDGPRLWQALQATSAEFPLLLSVDDAHFADPASRSWLIETARRIDCLPILLVVTERSQYDILPPVPDLSRALSASSAIAHTLAPLSEPASAGLVRTVIPSATTEWIAECVRACAGNPLLLHALLEDVGNCSSSHLPETSAALYPGAYPAAVDWWLSSAGEDTTQVARALAVADQDGLREPYRELVRLLTEACGTDSARTLGWLTAMTRLGMLREGADGSLRYAHPLLRDAVLGDWPTERREAVSRSFAEVMLRRGDHAEAVARQLMRSGPVGRGWALRALEDAASIATHADRPLEAIQYLRRGLEESDSDTSRQRLLNELGSMEYTYGNSSAGVQRLHEALIVAAGPNDRARTAIALGTALTGRGEIRDAVCLLRETERELGGHPMAARSVQAATVLLTDREQGLRSAEYRRLLDGTAHGVEALGAAGRALLIRHAAIAGEVSSRRAMTQVRGLLSEPADELSEPFLLGAAATVALWADALEEAESLAERGLAERHWTRLHPVAQMLLEVRAEIAALRGDYKMLLAEHVATTTNRRPGPAGMDSYALHALTEMGRFEEARRLMQGVDLSEATDSWELSRFLYACGTLRAARGDVAGALHDFLDCGRRLSAHAVISPVVVPWRTAAAACRLAMGDRSAALALAHEELRLARIWNTSRAVGRALHAVAAATGGQDALALGAEAVRMLRQSPDAGELVSALLSHGRQLASSGQRAHAREHYQEAAQQAERLGSTRLRTAVERDLRTVGARRPYASFTGSEALTGSERRVAELAAEGRTNTEISSFLRVTRRTVESHLTSTYRKLGIHGRDGLDAALAAGKELPIEVVEQPG</sequence>
<keyword evidence="2" id="KW-1185">Reference proteome</keyword>